<keyword evidence="6" id="KW-1185">Reference proteome</keyword>
<dbReference type="GO" id="GO:0120231">
    <property type="term" value="C:DNA recombinase auxiliary factor complex"/>
    <property type="evidence" value="ECO:0007669"/>
    <property type="project" value="TreeGrafter"/>
</dbReference>
<evidence type="ECO:0000313" key="6">
    <source>
        <dbReference type="Proteomes" id="UP001049176"/>
    </source>
</evidence>
<organism evidence="5 6">
    <name type="scientific">Marasmius oreades</name>
    <name type="common">fairy-ring Marasmius</name>
    <dbReference type="NCBI Taxonomy" id="181124"/>
    <lineage>
        <taxon>Eukaryota</taxon>
        <taxon>Fungi</taxon>
        <taxon>Dikarya</taxon>
        <taxon>Basidiomycota</taxon>
        <taxon>Agaricomycotina</taxon>
        <taxon>Agaricomycetes</taxon>
        <taxon>Agaricomycetidae</taxon>
        <taxon>Agaricales</taxon>
        <taxon>Marasmiineae</taxon>
        <taxon>Marasmiaceae</taxon>
        <taxon>Marasmius</taxon>
    </lineage>
</organism>
<dbReference type="OrthoDB" id="272266at2759"/>
<evidence type="ECO:0000256" key="4">
    <source>
        <dbReference type="ARBA" id="ARBA00023254"/>
    </source>
</evidence>
<dbReference type="PANTHER" id="PTHR15938">
    <property type="entry name" value="TBP-1 INTERACTING PROTEIN"/>
    <property type="match status" value="1"/>
</dbReference>
<keyword evidence="2" id="KW-0233">DNA recombination</keyword>
<dbReference type="GeneID" id="66079111"/>
<dbReference type="EMBL" id="CM032186">
    <property type="protein sequence ID" value="KAG7090968.1"/>
    <property type="molecule type" value="Genomic_DNA"/>
</dbReference>
<dbReference type="GO" id="GO:0007129">
    <property type="term" value="P:homologous chromosome pairing at meiosis"/>
    <property type="evidence" value="ECO:0007669"/>
    <property type="project" value="TreeGrafter"/>
</dbReference>
<dbReference type="PANTHER" id="PTHR15938:SF0">
    <property type="entry name" value="HOMOLOGOUS-PAIRING PROTEIN 2 HOMOLOG"/>
    <property type="match status" value="1"/>
</dbReference>
<dbReference type="GO" id="GO:0003690">
    <property type="term" value="F:double-stranded DNA binding"/>
    <property type="evidence" value="ECO:0007669"/>
    <property type="project" value="TreeGrafter"/>
</dbReference>
<dbReference type="GO" id="GO:0000794">
    <property type="term" value="C:condensed nuclear chromosome"/>
    <property type="evidence" value="ECO:0007669"/>
    <property type="project" value="TreeGrafter"/>
</dbReference>
<evidence type="ECO:0000256" key="1">
    <source>
        <dbReference type="ARBA" id="ARBA00004123"/>
    </source>
</evidence>
<dbReference type="AlphaFoldDB" id="A0A9P7RWY2"/>
<dbReference type="Proteomes" id="UP001049176">
    <property type="component" value="Chromosome 6"/>
</dbReference>
<proteinExistence type="predicted"/>
<dbReference type="GO" id="GO:0120230">
    <property type="term" value="F:recombinase activator activity"/>
    <property type="evidence" value="ECO:0007669"/>
    <property type="project" value="TreeGrafter"/>
</dbReference>
<dbReference type="GO" id="GO:0010774">
    <property type="term" value="P:meiotic strand invasion involved in reciprocal meiotic recombination"/>
    <property type="evidence" value="ECO:0007669"/>
    <property type="project" value="TreeGrafter"/>
</dbReference>
<evidence type="ECO:0008006" key="7">
    <source>
        <dbReference type="Google" id="ProtNLM"/>
    </source>
</evidence>
<comment type="subcellular location">
    <subcellularLocation>
        <location evidence="1">Nucleus</location>
    </subcellularLocation>
</comment>
<accession>A0A9P7RWY2</accession>
<gene>
    <name evidence="5" type="ORF">E1B28_010035</name>
</gene>
<name>A0A9P7RWY2_9AGAR</name>
<comment type="caution">
    <text evidence="5">The sequence shown here is derived from an EMBL/GenBank/DDBJ whole genome shotgun (WGS) entry which is preliminary data.</text>
</comment>
<reference evidence="5" key="1">
    <citation type="journal article" date="2021" name="Genome Biol. Evol.">
        <title>The assembled and annotated genome of the fairy-ring fungus Marasmius oreades.</title>
        <authorList>
            <person name="Hiltunen M."/>
            <person name="Ament-Velasquez S.L."/>
            <person name="Johannesson H."/>
        </authorList>
    </citation>
    <scope>NUCLEOTIDE SEQUENCE</scope>
    <source>
        <strain evidence="5">03SP1</strain>
    </source>
</reference>
<dbReference type="GO" id="GO:0000709">
    <property type="term" value="P:meiotic joint molecule formation"/>
    <property type="evidence" value="ECO:0007669"/>
    <property type="project" value="TreeGrafter"/>
</dbReference>
<keyword evidence="3" id="KW-0539">Nucleus</keyword>
<dbReference type="KEGG" id="more:E1B28_010035"/>
<evidence type="ECO:0000256" key="2">
    <source>
        <dbReference type="ARBA" id="ARBA00023172"/>
    </source>
</evidence>
<keyword evidence="4" id="KW-0469">Meiosis</keyword>
<dbReference type="RefSeq" id="XP_043007438.1">
    <property type="nucleotide sequence ID" value="XM_043154977.1"/>
</dbReference>
<sequence>MDQENRQLAAQVKAAGGDLAKLKITPSDVDLDTQISETRDAIAKRLALLQPLRTGSELVSAENLAQVDAEWTKWRAEWIRRRKIFMSFWHLITDTLSPQDAETLSGDLGIEFDTAEHVSVENGPLCANSNPMKRKR</sequence>
<evidence type="ECO:0000256" key="3">
    <source>
        <dbReference type="ARBA" id="ARBA00023242"/>
    </source>
</evidence>
<evidence type="ECO:0000313" key="5">
    <source>
        <dbReference type="EMBL" id="KAG7090968.1"/>
    </source>
</evidence>
<protein>
    <recommendedName>
        <fullName evidence="7">Leucine zipper with capping helix domain-containing protein</fullName>
    </recommendedName>
</protein>